<organism evidence="3 4">
    <name type="scientific">Coemansia asiatica</name>
    <dbReference type="NCBI Taxonomy" id="1052880"/>
    <lineage>
        <taxon>Eukaryota</taxon>
        <taxon>Fungi</taxon>
        <taxon>Fungi incertae sedis</taxon>
        <taxon>Zoopagomycota</taxon>
        <taxon>Kickxellomycotina</taxon>
        <taxon>Kickxellomycetes</taxon>
        <taxon>Kickxellales</taxon>
        <taxon>Kickxellaceae</taxon>
        <taxon>Coemansia</taxon>
    </lineage>
</organism>
<dbReference type="InterPro" id="IPR036047">
    <property type="entry name" value="F-box-like_dom_sf"/>
</dbReference>
<dbReference type="Pfam" id="PF12937">
    <property type="entry name" value="F-box-like"/>
    <property type="match status" value="1"/>
</dbReference>
<protein>
    <recommendedName>
        <fullName evidence="2">F-box domain-containing protein</fullName>
    </recommendedName>
</protein>
<feature type="domain" description="F-box" evidence="2">
    <location>
        <begin position="125"/>
        <end position="170"/>
    </location>
</feature>
<evidence type="ECO:0000313" key="3">
    <source>
        <dbReference type="EMBL" id="KAJ1646099.1"/>
    </source>
</evidence>
<feature type="region of interest" description="Disordered" evidence="1">
    <location>
        <begin position="320"/>
        <end position="397"/>
    </location>
</feature>
<dbReference type="SUPFAM" id="SSF52047">
    <property type="entry name" value="RNI-like"/>
    <property type="match status" value="1"/>
</dbReference>
<sequence length="726" mass="77679">MDPQEPEKYCTCSALGGHGDEHTPTCLLYTPISAMDIPIRSSRASISSSSGARPPSYSGYSFGGSFLSGSNAYSHYPQPSNVSSVAASYASTSSMMDSTAATEIESLSSYPFKRSMSTCSFSSTASGFYMLPTELFRQVFKYLDTEDLKTVVQVSRQWRSAANSLLWRSVVFPLDKRRLAAMKPVLAHFGYLVRRVVITPPLLEAHYSQSSSSRRVSMSSNANNAANNNSGVNGGSGRSWSLSRPLSRSGSISSNQQQPLPVSNAQSAPFSSFAEPGSPAALSLSASATNQAAAAAAAADLLPPATASFGTIHSGFTSVASSPQNHPANTSHFPPPSPLSLASSSRPRASLSTTADASVPATPASSMGVSVGRQQSRTSASAASPSPSLPPIYAVPIPGNPGPGNVLSESRPPSVADSSWSATAAGLGAINISSASGGAPSGNSTSSRANNNNNNNNNSNSSSMHPGSYHPYSQSSKPYHHHHHEVSEGTVLRMHQFMERFCPNVLEAVIKNTAGISSHSRRLGILVRLFQAYPRLEKLDLSDFIMWDPQPLQLVSEHLHMLSSLDVTNRVELTDVDLLPVVENCHRLRELKIRATNATDSTIYAIVGNLAHSLVSLNVGGCPVSSSAMAELVTKCAKLRVLHMWSCLRLDDTFLLALNPQFLTSFQVLDMMDVQKFSSDAVRRTFGQQVWPHLRYLRIRAKCTRDDFSGIPVFATLKLNSNTILD</sequence>
<dbReference type="SMART" id="SM00256">
    <property type="entry name" value="FBOX"/>
    <property type="match status" value="1"/>
</dbReference>
<feature type="compositionally biased region" description="Low complexity" evidence="1">
    <location>
        <begin position="214"/>
        <end position="231"/>
    </location>
</feature>
<feature type="region of interest" description="Disordered" evidence="1">
    <location>
        <begin position="214"/>
        <end position="271"/>
    </location>
</feature>
<reference evidence="3" key="1">
    <citation type="submission" date="2022-07" db="EMBL/GenBank/DDBJ databases">
        <title>Phylogenomic reconstructions and comparative analyses of Kickxellomycotina fungi.</title>
        <authorList>
            <person name="Reynolds N.K."/>
            <person name="Stajich J.E."/>
            <person name="Barry K."/>
            <person name="Grigoriev I.V."/>
            <person name="Crous P."/>
            <person name="Smith M.E."/>
        </authorList>
    </citation>
    <scope>NUCLEOTIDE SEQUENCE</scope>
    <source>
        <strain evidence="3">NBRC 105413</strain>
    </source>
</reference>
<keyword evidence="4" id="KW-1185">Reference proteome</keyword>
<dbReference type="InterPro" id="IPR032675">
    <property type="entry name" value="LRR_dom_sf"/>
</dbReference>
<feature type="compositionally biased region" description="Polar residues" evidence="1">
    <location>
        <begin position="320"/>
        <end position="332"/>
    </location>
</feature>
<dbReference type="PANTHER" id="PTHR38926:SF5">
    <property type="entry name" value="F-BOX AND LEUCINE-RICH REPEAT PROTEIN 6"/>
    <property type="match status" value="1"/>
</dbReference>
<evidence type="ECO:0000256" key="1">
    <source>
        <dbReference type="SAM" id="MobiDB-lite"/>
    </source>
</evidence>
<feature type="compositionally biased region" description="Low complexity" evidence="1">
    <location>
        <begin position="339"/>
        <end position="352"/>
    </location>
</feature>
<dbReference type="Gene3D" id="3.80.10.10">
    <property type="entry name" value="Ribonuclease Inhibitor"/>
    <property type="match status" value="1"/>
</dbReference>
<feature type="compositionally biased region" description="Polar residues" evidence="1">
    <location>
        <begin position="255"/>
        <end position="270"/>
    </location>
</feature>
<dbReference type="Proteomes" id="UP001145021">
    <property type="component" value="Unassembled WGS sequence"/>
</dbReference>
<evidence type="ECO:0000259" key="2">
    <source>
        <dbReference type="PROSITE" id="PS50181"/>
    </source>
</evidence>
<dbReference type="PROSITE" id="PS50181">
    <property type="entry name" value="FBOX"/>
    <property type="match status" value="1"/>
</dbReference>
<accession>A0A9W7XLR3</accession>
<dbReference type="SUPFAM" id="SSF81383">
    <property type="entry name" value="F-box domain"/>
    <property type="match status" value="1"/>
</dbReference>
<dbReference type="AlphaFoldDB" id="A0A9W7XLR3"/>
<feature type="region of interest" description="Disordered" evidence="1">
    <location>
        <begin position="436"/>
        <end position="487"/>
    </location>
</feature>
<proteinExistence type="predicted"/>
<feature type="compositionally biased region" description="Polar residues" evidence="1">
    <location>
        <begin position="363"/>
        <end position="378"/>
    </location>
</feature>
<name>A0A9W7XLR3_9FUNG</name>
<dbReference type="InterPro" id="IPR001810">
    <property type="entry name" value="F-box_dom"/>
</dbReference>
<feature type="compositionally biased region" description="Low complexity" evidence="1">
    <location>
        <begin position="238"/>
        <end position="254"/>
    </location>
</feature>
<dbReference type="CDD" id="cd09917">
    <property type="entry name" value="F-box_SF"/>
    <property type="match status" value="1"/>
</dbReference>
<dbReference type="Gene3D" id="1.20.1280.50">
    <property type="match status" value="1"/>
</dbReference>
<gene>
    <name evidence="3" type="ORF">LPJ64_002379</name>
</gene>
<evidence type="ECO:0000313" key="4">
    <source>
        <dbReference type="Proteomes" id="UP001145021"/>
    </source>
</evidence>
<feature type="compositionally biased region" description="Low complexity" evidence="1">
    <location>
        <begin position="436"/>
        <end position="463"/>
    </location>
</feature>
<dbReference type="PANTHER" id="PTHR38926">
    <property type="entry name" value="F-BOX DOMAIN CONTAINING PROTEIN, EXPRESSED"/>
    <property type="match status" value="1"/>
</dbReference>
<dbReference type="EMBL" id="JANBOH010000075">
    <property type="protein sequence ID" value="KAJ1646099.1"/>
    <property type="molecule type" value="Genomic_DNA"/>
</dbReference>
<comment type="caution">
    <text evidence="3">The sequence shown here is derived from an EMBL/GenBank/DDBJ whole genome shotgun (WGS) entry which is preliminary data.</text>
</comment>